<name>A0A062V887_9EURY</name>
<dbReference type="Gene3D" id="3.30.2400.10">
    <property type="entry name" value="Major capsid protein gp5"/>
    <property type="match status" value="1"/>
</dbReference>
<proteinExistence type="predicted"/>
<accession>A0A062V887</accession>
<evidence type="ECO:0000313" key="3">
    <source>
        <dbReference type="Proteomes" id="UP000027153"/>
    </source>
</evidence>
<evidence type="ECO:0000256" key="1">
    <source>
        <dbReference type="ARBA" id="ARBA00004328"/>
    </source>
</evidence>
<dbReference type="SUPFAM" id="SSF56563">
    <property type="entry name" value="Major capsid protein gp5"/>
    <property type="match status" value="1"/>
</dbReference>
<dbReference type="Gene3D" id="3.30.2320.10">
    <property type="entry name" value="hypothetical protein PF0899 domain"/>
    <property type="match status" value="1"/>
</dbReference>
<reference evidence="2 3" key="1">
    <citation type="journal article" date="2013" name="Nature">
        <title>Anaerobic oxidation of methane coupled to nitrate reduction in a novel archaeal lineage.</title>
        <authorList>
            <person name="Haroon M.F."/>
            <person name="Hu S."/>
            <person name="Shi Y."/>
            <person name="Imelfort M."/>
            <person name="Keller J."/>
            <person name="Hugenholtz P."/>
            <person name="Yuan Z."/>
            <person name="Tyson G.W."/>
        </authorList>
    </citation>
    <scope>NUCLEOTIDE SEQUENCE [LARGE SCALE GENOMIC DNA]</scope>
    <source>
        <strain evidence="2 3">ANME-2d</strain>
    </source>
</reference>
<evidence type="ECO:0000313" key="2">
    <source>
        <dbReference type="EMBL" id="KCZ71600.1"/>
    </source>
</evidence>
<comment type="subcellular location">
    <subcellularLocation>
        <location evidence="1">Virion</location>
    </subcellularLocation>
</comment>
<organism evidence="2 3">
    <name type="scientific">Candidatus Methanoperedens nitratireducens</name>
    <dbReference type="NCBI Taxonomy" id="1392998"/>
    <lineage>
        <taxon>Archaea</taxon>
        <taxon>Methanobacteriati</taxon>
        <taxon>Methanobacteriota</taxon>
        <taxon>Stenosarchaea group</taxon>
        <taxon>Methanomicrobia</taxon>
        <taxon>Methanosarcinales</taxon>
        <taxon>ANME-2 cluster</taxon>
        <taxon>Candidatus Methanoperedentaceae</taxon>
        <taxon>Candidatus Methanoperedens</taxon>
    </lineage>
</organism>
<gene>
    <name evidence="2" type="ORF">ANME2D_02335</name>
</gene>
<dbReference type="EMBL" id="JMIY01000005">
    <property type="protein sequence ID" value="KCZ71600.1"/>
    <property type="molecule type" value="Genomic_DNA"/>
</dbReference>
<comment type="caution">
    <text evidence="2">The sequence shown here is derived from an EMBL/GenBank/DDBJ whole genome shotgun (WGS) entry which is preliminary data.</text>
</comment>
<protein>
    <submittedName>
        <fullName evidence="2">Phage major capsid protein, HK97 family</fullName>
    </submittedName>
</protein>
<sequence>MKEINIEPMQHRSVNAGQDRHVRLLAQLLEIARIDHAGERLGSKRRRDIIRRLPVEMGASKVDDFMSDDPTAPRYQARELLLTDAIESTSIIQEEVMRTVVAGAEKFKVIRDAGVAWYPCKSNALRVPLGETERNADVVPEGAEIPDRTQDYGYRDFTIVKYGVKPRISFEMIEDGLVDVVAEEIYYAGAAVENRLNYDALTALATNAGNVTTITGGATPGTALSVLRQAKKLNKNDGFFSDTIIMHSDFEADLMANTVLQTPYYAGGPGASGTIQGVLPTPLLGMRWFVTDNGSSTVDGSYPWEYNSNTDTGAIVLEAKRGCGVAMRRDRTVNRIDDIVRELHTITVTMRCDVNYLHANAVARCKWLT</sequence>
<keyword evidence="3" id="KW-1185">Reference proteome</keyword>
<dbReference type="InterPro" id="IPR024455">
    <property type="entry name" value="Phage_capsid"/>
</dbReference>
<dbReference type="AlphaFoldDB" id="A0A062V887"/>
<dbReference type="Proteomes" id="UP000027153">
    <property type="component" value="Unassembled WGS sequence"/>
</dbReference>
<dbReference type="RefSeq" id="WP_048091662.1">
    <property type="nucleotide sequence ID" value="NZ_JMIY01000005.1"/>
</dbReference>
<dbReference type="NCBIfam" id="TIGR01554">
    <property type="entry name" value="major_cap_HK97"/>
    <property type="match status" value="1"/>
</dbReference>
<dbReference type="Pfam" id="PF25209">
    <property type="entry name" value="Phage_capsid_4"/>
    <property type="match status" value="1"/>
</dbReference>